<dbReference type="EMBL" id="JAGSMN010000292">
    <property type="protein sequence ID" value="MBR7674050.1"/>
    <property type="molecule type" value="Genomic_DNA"/>
</dbReference>
<keyword evidence="3" id="KW-1185">Reference proteome</keyword>
<evidence type="ECO:0000313" key="3">
    <source>
        <dbReference type="Proteomes" id="UP000675554"/>
    </source>
</evidence>
<dbReference type="InterPro" id="IPR024079">
    <property type="entry name" value="MetalloPept_cat_dom_sf"/>
</dbReference>
<protein>
    <submittedName>
        <fullName evidence="2">Uncharacterized protein</fullName>
    </submittedName>
</protein>
<accession>A0A8T4IRH6</accession>
<dbReference type="SUPFAM" id="SSF55486">
    <property type="entry name" value="Metalloproteases ('zincins'), catalytic domain"/>
    <property type="match status" value="1"/>
</dbReference>
<evidence type="ECO:0000313" key="2">
    <source>
        <dbReference type="EMBL" id="MBR7674050.1"/>
    </source>
</evidence>
<dbReference type="Proteomes" id="UP000675554">
    <property type="component" value="Unassembled WGS sequence"/>
</dbReference>
<evidence type="ECO:0000256" key="1">
    <source>
        <dbReference type="SAM" id="MobiDB-lite"/>
    </source>
</evidence>
<feature type="compositionally biased region" description="Basic and acidic residues" evidence="1">
    <location>
        <begin position="370"/>
        <end position="382"/>
    </location>
</feature>
<name>A0A8T4IRH6_9ACTN</name>
<dbReference type="AlphaFoldDB" id="A0A8T4IRH6"/>
<comment type="caution">
    <text evidence="2">The sequence shown here is derived from an EMBL/GenBank/DDBJ whole genome shotgun (WGS) entry which is preliminary data.</text>
</comment>
<feature type="compositionally biased region" description="Basic and acidic residues" evidence="1">
    <location>
        <begin position="328"/>
        <end position="342"/>
    </location>
</feature>
<dbReference type="Gene3D" id="3.40.390.10">
    <property type="entry name" value="Collagenase (Catalytic Domain)"/>
    <property type="match status" value="1"/>
</dbReference>
<reference evidence="2" key="1">
    <citation type="submission" date="2021-04" db="EMBL/GenBank/DDBJ databases">
        <title>Sequencing of actinobacteria type strains.</title>
        <authorList>
            <person name="Nguyen G.-S."/>
            <person name="Wentzel A."/>
        </authorList>
    </citation>
    <scope>NUCLEOTIDE SEQUENCE</scope>
    <source>
        <strain evidence="2">DSM 42095</strain>
    </source>
</reference>
<feature type="compositionally biased region" description="Low complexity" evidence="1">
    <location>
        <begin position="352"/>
        <end position="363"/>
    </location>
</feature>
<gene>
    <name evidence="2" type="ORF">KDA82_13695</name>
</gene>
<sequence length="391" mass="44152">MPTPEQARARFETISPELAPYATRTMPRRRDTEHPINQAYLRDRHRDGSLKHAREVGVEQSDAVFFEQMERIQRRGGISHEGNGELSYTSQVRAEFPEIQSFLERPDQSSSRDSNSNPQSVVKLLMDTGATRLEIYSDRTESDDMRDKRVAQIVEAVSRVERAGFTMPSPMHFYLPKYTRSIKLPSLRTENAWSSFAEFYAPNRIMLSPELLRTVPPANAPRSIAVNINDPSAAIVHEIGHCLHFTQSPKSYSDLFHTRFRQQYEHIAGAISAYGARNPHEFVAETFTAITYNAAIPRGQPDLYRALGGPVPARQTPAPTVGRTLAHTSDRSFPDQRSDRAAMARMPPTGDSSRYSSGSSRSYAQPDPSSWDRRRADVERGSRGHGHRGRR</sequence>
<feature type="region of interest" description="Disordered" evidence="1">
    <location>
        <begin position="306"/>
        <end position="391"/>
    </location>
</feature>
<organism evidence="2 3">
    <name type="scientific">Streptomyces daliensis</name>
    <dbReference type="NCBI Taxonomy" id="299421"/>
    <lineage>
        <taxon>Bacteria</taxon>
        <taxon>Bacillati</taxon>
        <taxon>Actinomycetota</taxon>
        <taxon>Actinomycetes</taxon>
        <taxon>Kitasatosporales</taxon>
        <taxon>Streptomycetaceae</taxon>
        <taxon>Streptomyces</taxon>
    </lineage>
</organism>
<dbReference type="GO" id="GO:0008237">
    <property type="term" value="F:metallopeptidase activity"/>
    <property type="evidence" value="ECO:0007669"/>
    <property type="project" value="InterPro"/>
</dbReference>
<proteinExistence type="predicted"/>